<feature type="non-terminal residue" evidence="17">
    <location>
        <position position="1"/>
    </location>
</feature>
<dbReference type="InterPro" id="IPR012344">
    <property type="entry name" value="Matrix_HIV/RSV_N"/>
</dbReference>
<evidence type="ECO:0000256" key="13">
    <source>
        <dbReference type="ARBA" id="ARBA00023086"/>
    </source>
</evidence>
<keyword evidence="13" id="KW-0543">Viral nucleoprotein</keyword>
<dbReference type="PANTHER" id="PTHR40389">
    <property type="entry name" value="ENDOGENOUS RETROVIRUS GROUP K MEMBER 24 GAG POLYPROTEIN-RELATED"/>
    <property type="match status" value="1"/>
</dbReference>
<dbReference type="SUPFAM" id="SSF47943">
    <property type="entry name" value="Retrovirus capsid protein, N-terminal core domain"/>
    <property type="match status" value="1"/>
</dbReference>
<name>Q66721_9RETR</name>
<feature type="domain" description="CCHC-type" evidence="16">
    <location>
        <begin position="409"/>
        <end position="423"/>
    </location>
</feature>
<evidence type="ECO:0000256" key="12">
    <source>
        <dbReference type="ARBA" id="ARBA00022844"/>
    </source>
</evidence>
<dbReference type="Gene3D" id="1.10.375.10">
    <property type="entry name" value="Human Immunodeficiency Virus Type 1 Capsid Protein"/>
    <property type="match status" value="1"/>
</dbReference>
<dbReference type="GO" id="GO:0003676">
    <property type="term" value="F:nucleic acid binding"/>
    <property type="evidence" value="ECO:0007669"/>
    <property type="project" value="InterPro"/>
</dbReference>
<dbReference type="InterPro" id="IPR045345">
    <property type="entry name" value="Gag_p24_C"/>
</dbReference>
<protein>
    <recommendedName>
        <fullName evidence="2">Gag polyprotein</fullName>
    </recommendedName>
</protein>
<dbReference type="PROSITE" id="PS50158">
    <property type="entry name" value="ZF_CCHC"/>
    <property type="match status" value="2"/>
</dbReference>
<keyword evidence="11" id="KW-0862">Zinc</keyword>
<feature type="domain" description="CCHC-type" evidence="16">
    <location>
        <begin position="428"/>
        <end position="443"/>
    </location>
</feature>
<keyword evidence="10 14" id="KW-0863">Zinc-finger</keyword>
<feature type="compositionally biased region" description="Polar residues" evidence="15">
    <location>
        <begin position="456"/>
        <end position="483"/>
    </location>
</feature>
<evidence type="ECO:0000256" key="11">
    <source>
        <dbReference type="ARBA" id="ARBA00022833"/>
    </source>
</evidence>
<evidence type="ECO:0000256" key="3">
    <source>
        <dbReference type="ARBA" id="ARBA00022462"/>
    </source>
</evidence>
<dbReference type="SMART" id="SM00343">
    <property type="entry name" value="ZnF_C2HC"/>
    <property type="match status" value="2"/>
</dbReference>
<evidence type="ECO:0000256" key="1">
    <source>
        <dbReference type="ARBA" id="ARBA00004328"/>
    </source>
</evidence>
<evidence type="ECO:0000256" key="4">
    <source>
        <dbReference type="ARBA" id="ARBA00022561"/>
    </source>
</evidence>
<keyword evidence="12" id="KW-0946">Virion</keyword>
<sequence length="512" mass="57992">DPRDSRGELTEVFWRCSWPEHRRTGKMGDPLTWSKALKKLEKVTVQGSQKLTTGNCNWALSLVDLFHDTNFVKEKDWQLRDVIPLLEDVTQTLSGQEREAFERTWWAISAVKMGLQINNVVDGKASFQLLRAKYEKKTANKKQSEPSEEYPIMIDGAGNRNFRPLTPRGYTTWVNTIQTNGLLNEASQNLFGILSVDCTSEEMNAFLDVVPGQAGQKQILLDAIDKIADDWDNRHPLPNAPLVAPPQGPIPMTARFIRGLGVPRERQMEPAFDQFRQTYRQWIIEAMSEGIKVMIGKPKAQNIRQGAKEPYPEFVDRLLSQIKSEGHPQEISKFLTDTLTIQNANEECRNAMRHLRPEDTLEEKMYACRDIGTTKQKMMLLAKALQTGLAGPFKGGALKGGPLKAAQTCYNCGKPGHLSSQCRAPKVCFKCKQPGHFSKQCRSVPKNGKQGAQGRPQKQTFPIQQKSQHNKSVVQETPQTQNLYPDLSEIKKEYNVKEKDQVEDLNLDSLWE</sequence>
<evidence type="ECO:0000256" key="2">
    <source>
        <dbReference type="ARBA" id="ARBA00019628"/>
    </source>
</evidence>
<keyword evidence="6" id="KW-1188">Viral release from host cell</keyword>
<dbReference type="SUPFAM" id="SSF57756">
    <property type="entry name" value="Retrovirus zinc finger-like domains"/>
    <property type="match status" value="1"/>
</dbReference>
<evidence type="ECO:0000256" key="9">
    <source>
        <dbReference type="ARBA" id="ARBA00022737"/>
    </source>
</evidence>
<comment type="subcellular location">
    <subcellularLocation>
        <location evidence="1">Virion</location>
    </subcellularLocation>
</comment>
<evidence type="ECO:0000256" key="15">
    <source>
        <dbReference type="SAM" id="MobiDB-lite"/>
    </source>
</evidence>
<evidence type="ECO:0000256" key="10">
    <source>
        <dbReference type="ARBA" id="ARBA00022771"/>
    </source>
</evidence>
<proteinExistence type="predicted"/>
<evidence type="ECO:0000259" key="16">
    <source>
        <dbReference type="PROSITE" id="PS50158"/>
    </source>
</evidence>
<dbReference type="InterPro" id="IPR001878">
    <property type="entry name" value="Znf_CCHC"/>
</dbReference>
<keyword evidence="5" id="KW-0945">Host-virus interaction</keyword>
<evidence type="ECO:0000256" key="7">
    <source>
        <dbReference type="ARBA" id="ARBA00022637"/>
    </source>
</evidence>
<dbReference type="InterPro" id="IPR036875">
    <property type="entry name" value="Znf_CCHC_sf"/>
</dbReference>
<dbReference type="Gene3D" id="1.10.150.90">
    <property type="entry name" value="Immunodeficiency lentiviruses, gag gene matrix protein p17"/>
    <property type="match status" value="1"/>
</dbReference>
<evidence type="ECO:0000256" key="14">
    <source>
        <dbReference type="PROSITE-ProRule" id="PRU00047"/>
    </source>
</evidence>
<dbReference type="Gene3D" id="1.10.1200.30">
    <property type="match status" value="1"/>
</dbReference>
<keyword evidence="3" id="KW-1187">Viral budding via the host ESCRT complexes</keyword>
<dbReference type="Pfam" id="PF08723">
    <property type="entry name" value="Gag_p15"/>
    <property type="match status" value="1"/>
</dbReference>
<dbReference type="EMBL" id="L06609">
    <property type="protein sequence ID" value="AAA43011.1"/>
    <property type="molecule type" value="Genomic_RNA"/>
</dbReference>
<keyword evidence="7" id="KW-1198">Viral budding</keyword>
<organism evidence="17">
    <name type="scientific">Equine infectious anemia virus</name>
    <dbReference type="NCBI Taxonomy" id="11665"/>
    <lineage>
        <taxon>Viruses</taxon>
        <taxon>Riboviria</taxon>
        <taxon>Pararnavirae</taxon>
        <taxon>Artverviricota</taxon>
        <taxon>Revtraviricetes</taxon>
        <taxon>Ortervirales</taxon>
        <taxon>Retroviridae</taxon>
        <taxon>Orthoretrovirinae</taxon>
        <taxon>Lentivirus</taxon>
        <taxon>Lentivirus equinfane</taxon>
    </lineage>
</organism>
<gene>
    <name evidence="17" type="primary">gag</name>
</gene>
<dbReference type="SUPFAM" id="SSF47836">
    <property type="entry name" value="Retroviral matrix proteins"/>
    <property type="match status" value="1"/>
</dbReference>
<dbReference type="InterPro" id="IPR050195">
    <property type="entry name" value="Primate_lentivir_Gag_pol-like"/>
</dbReference>
<dbReference type="InterPro" id="IPR008919">
    <property type="entry name" value="Retrov_capsid_N"/>
</dbReference>
<accession>Q66721</accession>
<dbReference type="GO" id="GO:0019013">
    <property type="term" value="C:viral nucleocapsid"/>
    <property type="evidence" value="ECO:0007669"/>
    <property type="project" value="UniProtKB-KW"/>
</dbReference>
<feature type="region of interest" description="Disordered" evidence="15">
    <location>
        <begin position="440"/>
        <end position="486"/>
    </location>
</feature>
<evidence type="ECO:0000256" key="8">
    <source>
        <dbReference type="ARBA" id="ARBA00022723"/>
    </source>
</evidence>
<dbReference type="GO" id="GO:0039702">
    <property type="term" value="P:viral budding via host ESCRT complex"/>
    <property type="evidence" value="ECO:0007669"/>
    <property type="project" value="UniProtKB-KW"/>
</dbReference>
<dbReference type="GO" id="GO:0008270">
    <property type="term" value="F:zinc ion binding"/>
    <property type="evidence" value="ECO:0007669"/>
    <property type="project" value="UniProtKB-KW"/>
</dbReference>
<dbReference type="InterPro" id="IPR008916">
    <property type="entry name" value="Retrov_capsid_C"/>
</dbReference>
<dbReference type="SUPFAM" id="SSF47353">
    <property type="entry name" value="Retrovirus capsid dimerization domain-like"/>
    <property type="match status" value="1"/>
</dbReference>
<dbReference type="InterPro" id="IPR014834">
    <property type="entry name" value="Gag_p15"/>
</dbReference>
<reference evidence="17" key="1">
    <citation type="journal article" date="1994" name="J. Gen. Virol.">
        <title>Expression of functional protease and subviral particles by vaccinia virus containing equine infectious anemia virus gag and 5'pol genes.</title>
        <authorList>
            <person name="McGuire T.C."/>
            <person name="O'Rourke K.I."/>
            <person name="Baszler T.O."/>
            <person name="Leib S.R."/>
            <person name="Brassfield A.L."/>
            <person name="Davis W.C."/>
        </authorList>
    </citation>
    <scope>NUCLEOTIDE SEQUENCE</scope>
    <source>
        <strain evidence="17">WSU5</strain>
    </source>
</reference>
<keyword evidence="9" id="KW-0677">Repeat</keyword>
<dbReference type="PANTHER" id="PTHR40389:SF3">
    <property type="entry name" value="IGE-BINDING PROTEIN"/>
    <property type="match status" value="1"/>
</dbReference>
<dbReference type="Pfam" id="PF00098">
    <property type="entry name" value="zf-CCHC"/>
    <property type="match status" value="2"/>
</dbReference>
<dbReference type="InterPro" id="IPR010999">
    <property type="entry name" value="Retrovr_matrix"/>
</dbReference>
<keyword evidence="4" id="KW-0167">Capsid protein</keyword>
<evidence type="ECO:0000313" key="17">
    <source>
        <dbReference type="EMBL" id="AAA43011.1"/>
    </source>
</evidence>
<dbReference type="Gene3D" id="4.10.60.10">
    <property type="entry name" value="Zinc finger, CCHC-type"/>
    <property type="match status" value="2"/>
</dbReference>
<evidence type="ECO:0000256" key="5">
    <source>
        <dbReference type="ARBA" id="ARBA00022581"/>
    </source>
</evidence>
<evidence type="ECO:0000256" key="6">
    <source>
        <dbReference type="ARBA" id="ARBA00022612"/>
    </source>
</evidence>
<keyword evidence="8" id="KW-0479">Metal-binding</keyword>
<dbReference type="Pfam" id="PF19317">
    <property type="entry name" value="Gag_p24_C"/>
    <property type="match status" value="1"/>
</dbReference>